<evidence type="ECO:0000259" key="2">
    <source>
        <dbReference type="SMART" id="SM00014"/>
    </source>
</evidence>
<dbReference type="Gene3D" id="1.20.144.10">
    <property type="entry name" value="Phosphatidic acid phosphatase type 2/haloperoxidase"/>
    <property type="match status" value="1"/>
</dbReference>
<comment type="caution">
    <text evidence="3">The sequence shown here is derived from an EMBL/GenBank/DDBJ whole genome shotgun (WGS) entry which is preliminary data.</text>
</comment>
<reference evidence="3 4" key="1">
    <citation type="submission" date="2021-07" db="EMBL/GenBank/DDBJ databases">
        <authorList>
            <person name="Kim M.K."/>
        </authorList>
    </citation>
    <scope>NUCLEOTIDE SEQUENCE [LARGE SCALE GENOMIC DNA]</scope>
    <source>
        <strain evidence="3 4">HLY7-15</strain>
    </source>
</reference>
<dbReference type="EMBL" id="JAHWXQ010000002">
    <property type="protein sequence ID" value="MBW3365004.1"/>
    <property type="molecule type" value="Genomic_DNA"/>
</dbReference>
<name>A0ABS6XBH4_9BACT</name>
<dbReference type="RefSeq" id="WP_199109533.1">
    <property type="nucleotide sequence ID" value="NZ_JAHWXQ010000002.1"/>
</dbReference>
<dbReference type="Pfam" id="PF01569">
    <property type="entry name" value="PAP2"/>
    <property type="match status" value="1"/>
</dbReference>
<accession>A0ABS6XBH4</accession>
<protein>
    <submittedName>
        <fullName evidence="3">Phosphatase PAP2 family protein</fullName>
    </submittedName>
</protein>
<feature type="signal peptide" evidence="1">
    <location>
        <begin position="1"/>
        <end position="24"/>
    </location>
</feature>
<dbReference type="SMART" id="SM00014">
    <property type="entry name" value="acidPPc"/>
    <property type="match status" value="1"/>
</dbReference>
<proteinExistence type="predicted"/>
<gene>
    <name evidence="3" type="ORF">KYK27_08115</name>
</gene>
<keyword evidence="4" id="KW-1185">Reference proteome</keyword>
<dbReference type="SUPFAM" id="SSF48317">
    <property type="entry name" value="Acid phosphatase/Vanadium-dependent haloperoxidase"/>
    <property type="match status" value="1"/>
</dbReference>
<sequence>MKNLFTLWLTFMLMLGSCGQELLAQETDTLRKYEKSRPDSLRVPFYKSKLFKATIIPAVLIGYGVSTIKDNGVYSSYDVRDDILRRHPNFDTSLDDALLIAPYVELALVNLLKVKSNNDFVNTALVTLKAEAVMAAMVFGLKEITNLERPNGEDDKSMPSGHTAQAFLAASIVHTELRHRSQWYGVGAYGIATSVGAIRMLKNKHWQSDVFVGAGIGILSSHLSYLSHRNRWGRKPFTFIPTYSRNAAGLALFINLDELQYKRKIPGIRSGNLRHTIFHTPAGNSLAIGKL</sequence>
<dbReference type="PROSITE" id="PS51257">
    <property type="entry name" value="PROKAR_LIPOPROTEIN"/>
    <property type="match status" value="1"/>
</dbReference>
<evidence type="ECO:0000313" key="4">
    <source>
        <dbReference type="Proteomes" id="UP000774935"/>
    </source>
</evidence>
<evidence type="ECO:0000313" key="3">
    <source>
        <dbReference type="EMBL" id="MBW3365004.1"/>
    </source>
</evidence>
<dbReference type="CDD" id="cd03394">
    <property type="entry name" value="PAP2_like_5"/>
    <property type="match status" value="1"/>
</dbReference>
<evidence type="ECO:0000256" key="1">
    <source>
        <dbReference type="SAM" id="SignalP"/>
    </source>
</evidence>
<dbReference type="InterPro" id="IPR036938">
    <property type="entry name" value="PAP2/HPO_sf"/>
</dbReference>
<dbReference type="Proteomes" id="UP000774935">
    <property type="component" value="Unassembled WGS sequence"/>
</dbReference>
<dbReference type="InterPro" id="IPR000326">
    <property type="entry name" value="PAP2/HPO"/>
</dbReference>
<feature type="chain" id="PRO_5045523171" evidence="1">
    <location>
        <begin position="25"/>
        <end position="291"/>
    </location>
</feature>
<feature type="domain" description="Phosphatidic acid phosphatase type 2/haloperoxidase" evidence="2">
    <location>
        <begin position="123"/>
        <end position="225"/>
    </location>
</feature>
<organism evidence="3 4">
    <name type="scientific">Pontibacter populi</name>
    <dbReference type="NCBI Taxonomy" id="890055"/>
    <lineage>
        <taxon>Bacteria</taxon>
        <taxon>Pseudomonadati</taxon>
        <taxon>Bacteroidota</taxon>
        <taxon>Cytophagia</taxon>
        <taxon>Cytophagales</taxon>
        <taxon>Hymenobacteraceae</taxon>
        <taxon>Pontibacter</taxon>
    </lineage>
</organism>
<keyword evidence="1" id="KW-0732">Signal</keyword>